<accession>A0AAE1BMU1</accession>
<proteinExistence type="predicted"/>
<feature type="transmembrane region" description="Helical" evidence="5">
    <location>
        <begin position="246"/>
        <end position="263"/>
    </location>
</feature>
<evidence type="ECO:0000313" key="7">
    <source>
        <dbReference type="Proteomes" id="UP001286313"/>
    </source>
</evidence>
<feature type="transmembrane region" description="Helical" evidence="5">
    <location>
        <begin position="170"/>
        <end position="190"/>
    </location>
</feature>
<evidence type="ECO:0000256" key="4">
    <source>
        <dbReference type="ARBA" id="ARBA00023136"/>
    </source>
</evidence>
<sequence>MASEAPSFTGNLQDPGNMECVHGYIPTVSQYMEGLGKYGTAITAVVRSSRWYLWCSTWSIFSSPIGTATRFSVGTSTGLLASIRWGPSCLFWLCWCLALMTFAPRQTCILLPGHQSLTDLTVTMFGCEKAMLAKLTETRFTLHVGLLRWCPFIPSPRVTKIRLRLVKWSLWQLPYTQCLFYFFQIYWTTAETDNYGRFSLNYAYLVLDVVDAVSFLMAMYAFAVLAKLVGDQLHNFNYKRKSATMLLVLVILKVPQLVIRILGNYDFFPLSPSLHQLHGLLPYCGESDPPGVGDHLWGSGILAVPHPGVPLPNL</sequence>
<keyword evidence="3 5" id="KW-1133">Transmembrane helix</keyword>
<evidence type="ECO:0000256" key="1">
    <source>
        <dbReference type="ARBA" id="ARBA00004141"/>
    </source>
</evidence>
<dbReference type="AlphaFoldDB" id="A0AAE1BMU1"/>
<name>A0AAE1BMU1_PETCI</name>
<evidence type="ECO:0000256" key="3">
    <source>
        <dbReference type="ARBA" id="ARBA00022989"/>
    </source>
</evidence>
<dbReference type="EMBL" id="JAWQEG010007144">
    <property type="protein sequence ID" value="KAK3853007.1"/>
    <property type="molecule type" value="Genomic_DNA"/>
</dbReference>
<evidence type="ECO:0000256" key="2">
    <source>
        <dbReference type="ARBA" id="ARBA00022692"/>
    </source>
</evidence>
<gene>
    <name evidence="6" type="ORF">Pcinc_040431</name>
</gene>
<organism evidence="6 7">
    <name type="scientific">Petrolisthes cinctipes</name>
    <name type="common">Flat porcelain crab</name>
    <dbReference type="NCBI Taxonomy" id="88211"/>
    <lineage>
        <taxon>Eukaryota</taxon>
        <taxon>Metazoa</taxon>
        <taxon>Ecdysozoa</taxon>
        <taxon>Arthropoda</taxon>
        <taxon>Crustacea</taxon>
        <taxon>Multicrustacea</taxon>
        <taxon>Malacostraca</taxon>
        <taxon>Eumalacostraca</taxon>
        <taxon>Eucarida</taxon>
        <taxon>Decapoda</taxon>
        <taxon>Pleocyemata</taxon>
        <taxon>Anomura</taxon>
        <taxon>Galatheoidea</taxon>
        <taxon>Porcellanidae</taxon>
        <taxon>Petrolisthes</taxon>
    </lineage>
</organism>
<reference evidence="6" key="1">
    <citation type="submission" date="2023-10" db="EMBL/GenBank/DDBJ databases">
        <title>Genome assemblies of two species of porcelain crab, Petrolisthes cinctipes and Petrolisthes manimaculis (Anomura: Porcellanidae).</title>
        <authorList>
            <person name="Angst P."/>
        </authorList>
    </citation>
    <scope>NUCLEOTIDE SEQUENCE</scope>
    <source>
        <strain evidence="6">PB745_01</strain>
        <tissue evidence="6">Gill</tissue>
    </source>
</reference>
<keyword evidence="7" id="KW-1185">Reference proteome</keyword>
<dbReference type="Pfam" id="PF03619">
    <property type="entry name" value="Solute_trans_a"/>
    <property type="match status" value="1"/>
</dbReference>
<protein>
    <submittedName>
        <fullName evidence="6">Uncharacterized protein</fullName>
    </submittedName>
</protein>
<dbReference type="InterPro" id="IPR005178">
    <property type="entry name" value="Ostalpha/TMEM184C"/>
</dbReference>
<evidence type="ECO:0000313" key="6">
    <source>
        <dbReference type="EMBL" id="KAK3853007.1"/>
    </source>
</evidence>
<comment type="subcellular location">
    <subcellularLocation>
        <location evidence="1">Membrane</location>
        <topology evidence="1">Multi-pass membrane protein</topology>
    </subcellularLocation>
</comment>
<feature type="transmembrane region" description="Helical" evidence="5">
    <location>
        <begin position="202"/>
        <end position="225"/>
    </location>
</feature>
<dbReference type="Proteomes" id="UP001286313">
    <property type="component" value="Unassembled WGS sequence"/>
</dbReference>
<dbReference type="GO" id="GO:0016020">
    <property type="term" value="C:membrane"/>
    <property type="evidence" value="ECO:0007669"/>
    <property type="project" value="UniProtKB-SubCell"/>
</dbReference>
<comment type="caution">
    <text evidence="6">The sequence shown here is derived from an EMBL/GenBank/DDBJ whole genome shotgun (WGS) entry which is preliminary data.</text>
</comment>
<evidence type="ECO:0000256" key="5">
    <source>
        <dbReference type="SAM" id="Phobius"/>
    </source>
</evidence>
<keyword evidence="4 5" id="KW-0472">Membrane</keyword>
<keyword evidence="2 5" id="KW-0812">Transmembrane</keyword>